<evidence type="ECO:0000313" key="2">
    <source>
        <dbReference type="Proteomes" id="UP000533080"/>
    </source>
</evidence>
<accession>A0A7Y4MSK4</accession>
<gene>
    <name evidence="1" type="ORF">HNV28_20845</name>
</gene>
<evidence type="ECO:0000313" key="1">
    <source>
        <dbReference type="EMBL" id="NOJ80744.1"/>
    </source>
</evidence>
<dbReference type="Proteomes" id="UP000533080">
    <property type="component" value="Unassembled WGS sequence"/>
</dbReference>
<comment type="caution">
    <text evidence="1">The sequence shown here is derived from an EMBL/GenBank/DDBJ whole genome shotgun (WGS) entry which is preliminary data.</text>
</comment>
<dbReference type="EMBL" id="JABFNT010000066">
    <property type="protein sequence ID" value="NOJ80744.1"/>
    <property type="molecule type" value="Genomic_DNA"/>
</dbReference>
<name>A0A7Y4MSK4_MYXXA</name>
<reference evidence="1 2" key="1">
    <citation type="submission" date="2020-05" db="EMBL/GenBank/DDBJ databases">
        <authorList>
            <person name="Whitworth D."/>
        </authorList>
    </citation>
    <scope>NUCLEOTIDE SEQUENCE [LARGE SCALE GENOMIC DNA]</scope>
    <source>
        <strain evidence="1 2">AM005</strain>
    </source>
</reference>
<proteinExistence type="predicted"/>
<protein>
    <submittedName>
        <fullName evidence="1">Uncharacterized protein</fullName>
    </submittedName>
</protein>
<sequence>MMTMSPPNDALLDAETRDRLHYDTGVLLDAGDFTAEQTYHRGRLTRALAYLHGVGTVAGLKVSHHEGTEPEHEELRVSAGLALDPFGRLVEVPTDACLKLDRWYWQEPLEMADFGVFTPAEYRLSPDAAGFPPTGVVADLFLRFLQCERGKTPAFAAGPFDAMDAVVASRIRDGYELRLVPRSTAYPPPEVPKNPFPDPVDEPDPVQRRIKLRQAIFSAWRGSREQELAKLWSDTFIPASLLTDPTQPDLKMRDPAWVFLARVVIGATNVEDVRGTEVRPTRQGNVYVDNDLRPFSLSTAALARWMGVF</sequence>
<dbReference type="AlphaFoldDB" id="A0A7Y4MSK4"/>
<organism evidence="1 2">
    <name type="scientific">Myxococcus xanthus</name>
    <dbReference type="NCBI Taxonomy" id="34"/>
    <lineage>
        <taxon>Bacteria</taxon>
        <taxon>Pseudomonadati</taxon>
        <taxon>Myxococcota</taxon>
        <taxon>Myxococcia</taxon>
        <taxon>Myxococcales</taxon>
        <taxon>Cystobacterineae</taxon>
        <taxon>Myxococcaceae</taxon>
        <taxon>Myxococcus</taxon>
    </lineage>
</organism>